<accession>A0A7K1V4V6</accession>
<sequence>MRHVITAHPIVDTVLDRYRDQLGPQLPAYRHHVLRGLNYQRDLLGANTVPDTAALAWAVHDLGVWTANTFDYLEPSAALAAEFTGEFGITDLDTVQRLVMDHHRLRPVDDPLIETFRRADRTDASRGLIRGGVSRAMIRATVDALPYAGFHSILLRRGTSHALAHPTNPLPMLRW</sequence>
<gene>
    <name evidence="1" type="ORF">GPX89_31185</name>
</gene>
<evidence type="ECO:0008006" key="3">
    <source>
        <dbReference type="Google" id="ProtNLM"/>
    </source>
</evidence>
<dbReference type="Proteomes" id="UP000466794">
    <property type="component" value="Unassembled WGS sequence"/>
</dbReference>
<evidence type="ECO:0000313" key="1">
    <source>
        <dbReference type="EMBL" id="MVU81690.1"/>
    </source>
</evidence>
<dbReference type="EMBL" id="WRPP01000007">
    <property type="protein sequence ID" value="MVU81690.1"/>
    <property type="molecule type" value="Genomic_DNA"/>
</dbReference>
<keyword evidence="2" id="KW-1185">Reference proteome</keyword>
<dbReference type="RefSeq" id="WP_328602495.1">
    <property type="nucleotide sequence ID" value="NZ_WRPP01000007.1"/>
</dbReference>
<proteinExistence type="predicted"/>
<comment type="caution">
    <text evidence="1">The sequence shown here is derived from an EMBL/GenBank/DDBJ whole genome shotgun (WGS) entry which is preliminary data.</text>
</comment>
<organism evidence="1 2">
    <name type="scientific">Nocardia terrae</name>
    <dbReference type="NCBI Taxonomy" id="2675851"/>
    <lineage>
        <taxon>Bacteria</taxon>
        <taxon>Bacillati</taxon>
        <taxon>Actinomycetota</taxon>
        <taxon>Actinomycetes</taxon>
        <taxon>Mycobacteriales</taxon>
        <taxon>Nocardiaceae</taxon>
        <taxon>Nocardia</taxon>
    </lineage>
</organism>
<dbReference type="AlphaFoldDB" id="A0A7K1V4V6"/>
<dbReference type="SUPFAM" id="SSF109604">
    <property type="entry name" value="HD-domain/PDEase-like"/>
    <property type="match status" value="1"/>
</dbReference>
<evidence type="ECO:0000313" key="2">
    <source>
        <dbReference type="Proteomes" id="UP000466794"/>
    </source>
</evidence>
<protein>
    <recommendedName>
        <fullName evidence="3">Phosphohydrolase</fullName>
    </recommendedName>
</protein>
<reference evidence="1 2" key="1">
    <citation type="submission" date="2019-12" db="EMBL/GenBank/DDBJ databases">
        <title>Nocardia sp. nov. ET3-3 isolated from soil.</title>
        <authorList>
            <person name="Kanchanasin P."/>
            <person name="Tanasupawat S."/>
            <person name="Yuki M."/>
            <person name="Kudo T."/>
        </authorList>
    </citation>
    <scope>NUCLEOTIDE SEQUENCE [LARGE SCALE GENOMIC DNA]</scope>
    <source>
        <strain evidence="1 2">ET3-3</strain>
    </source>
</reference>
<name>A0A7K1V4V6_9NOCA</name>